<organism evidence="2 3">
    <name type="scientific">Leucosporidium creatinivorum</name>
    <dbReference type="NCBI Taxonomy" id="106004"/>
    <lineage>
        <taxon>Eukaryota</taxon>
        <taxon>Fungi</taxon>
        <taxon>Dikarya</taxon>
        <taxon>Basidiomycota</taxon>
        <taxon>Pucciniomycotina</taxon>
        <taxon>Microbotryomycetes</taxon>
        <taxon>Leucosporidiales</taxon>
        <taxon>Leucosporidium</taxon>
    </lineage>
</organism>
<dbReference type="STRING" id="106004.A0A1Y2G2E7"/>
<dbReference type="AlphaFoldDB" id="A0A1Y2G2E7"/>
<protein>
    <recommendedName>
        <fullName evidence="1">SET domain-containing protein</fullName>
    </recommendedName>
</protein>
<dbReference type="SUPFAM" id="SSF82199">
    <property type="entry name" value="SET domain"/>
    <property type="match status" value="1"/>
</dbReference>
<dbReference type="InterPro" id="IPR050600">
    <property type="entry name" value="SETD3_SETD6_MTase"/>
</dbReference>
<dbReference type="PANTHER" id="PTHR13271">
    <property type="entry name" value="UNCHARACTERIZED PUTATIVE METHYLTRANSFERASE"/>
    <property type="match status" value="1"/>
</dbReference>
<evidence type="ECO:0000259" key="1">
    <source>
        <dbReference type="PROSITE" id="PS50280"/>
    </source>
</evidence>
<dbReference type="Gene3D" id="3.90.1410.10">
    <property type="entry name" value="set domain protein methyltransferase, domain 1"/>
    <property type="match status" value="1"/>
</dbReference>
<dbReference type="InterPro" id="IPR046341">
    <property type="entry name" value="SET_dom_sf"/>
</dbReference>
<reference evidence="2 3" key="1">
    <citation type="submission" date="2016-07" db="EMBL/GenBank/DDBJ databases">
        <title>Pervasive Adenine N6-methylation of Active Genes in Fungi.</title>
        <authorList>
            <consortium name="DOE Joint Genome Institute"/>
            <person name="Mondo S.J."/>
            <person name="Dannebaum R.O."/>
            <person name="Kuo R.C."/>
            <person name="Labutti K."/>
            <person name="Haridas S."/>
            <person name="Kuo A."/>
            <person name="Salamov A."/>
            <person name="Ahrendt S.R."/>
            <person name="Lipzen A."/>
            <person name="Sullivan W."/>
            <person name="Andreopoulos W.B."/>
            <person name="Clum A."/>
            <person name="Lindquist E."/>
            <person name="Daum C."/>
            <person name="Ramamoorthy G.K."/>
            <person name="Gryganskyi A."/>
            <person name="Culley D."/>
            <person name="Magnuson J.K."/>
            <person name="James T.Y."/>
            <person name="O'Malley M.A."/>
            <person name="Stajich J.E."/>
            <person name="Spatafora J.W."/>
            <person name="Visel A."/>
            <person name="Grigoriev I.V."/>
        </authorList>
    </citation>
    <scope>NUCLEOTIDE SEQUENCE [LARGE SCALE GENOMIC DNA]</scope>
    <source>
        <strain evidence="2 3">62-1032</strain>
    </source>
</reference>
<dbReference type="PANTHER" id="PTHR13271:SF34">
    <property type="entry name" value="N-LYSINE METHYLTRANSFERASE SETD6"/>
    <property type="match status" value="1"/>
</dbReference>
<dbReference type="FunCoup" id="A0A1Y2G2E7">
    <property type="interactions" value="150"/>
</dbReference>
<comment type="caution">
    <text evidence="2">The sequence shown here is derived from an EMBL/GenBank/DDBJ whole genome shotgun (WGS) entry which is preliminary data.</text>
</comment>
<dbReference type="InterPro" id="IPR001214">
    <property type="entry name" value="SET_dom"/>
</dbReference>
<dbReference type="GO" id="GO:0005634">
    <property type="term" value="C:nucleus"/>
    <property type="evidence" value="ECO:0007669"/>
    <property type="project" value="TreeGrafter"/>
</dbReference>
<dbReference type="InParanoid" id="A0A1Y2G2E7"/>
<sequence length="478" mass="52486">MASTRGSLESWLEEAQIKVHPALDIIRADEGLSIRANASVEPKTSVARIPKQAVLSQRTSSLGQDRLSQLPSSLSPPLRLAVCLLHEQLLGSTSRWKEYLDSLPTDVVPIAVLWPNEGEARRWARGTELAKELKDVQLDPSSLAALFDSVVLPFFLSSPTPPPTFAQFLHAYSIVSSRAFQVDSWHSLSLVPLADIFNHTDDHDVHLESEHWVCPECGALDACEHDEAEESDTTTSRQLVEDDSCEMVTVERISAGQEVFNTYGELSNAQLLAFYGFALEANKYDHITLTFDEVARLAPSSPPASTIAEEWTSLDKLLHSAVEERDQQNKEAEEDVFVVDGPPGRLYIDADARLSSSLWLLLVLLHVPLPSAPPNRLELLQKSRSLQIERLGGEETVADLDPLGDNALRVLAEAVRALCAARLAGQEDSHRTGGELLELATASTDTSLRQALELAASERILLECVSQAWSSSLYNSAE</sequence>
<dbReference type="CDD" id="cd10527">
    <property type="entry name" value="SET_LSMT"/>
    <property type="match status" value="1"/>
</dbReference>
<dbReference type="OrthoDB" id="441812at2759"/>
<gene>
    <name evidence="2" type="ORF">BCR35DRAFT_287453</name>
</gene>
<evidence type="ECO:0000313" key="3">
    <source>
        <dbReference type="Proteomes" id="UP000193467"/>
    </source>
</evidence>
<evidence type="ECO:0000313" key="2">
    <source>
        <dbReference type="EMBL" id="ORY90205.1"/>
    </source>
</evidence>
<name>A0A1Y2G2E7_9BASI</name>
<accession>A0A1Y2G2E7</accession>
<keyword evidence="3" id="KW-1185">Reference proteome</keyword>
<dbReference type="EMBL" id="MCGR01000004">
    <property type="protein sequence ID" value="ORY90205.1"/>
    <property type="molecule type" value="Genomic_DNA"/>
</dbReference>
<dbReference type="PROSITE" id="PS50280">
    <property type="entry name" value="SET"/>
    <property type="match status" value="1"/>
</dbReference>
<dbReference type="Proteomes" id="UP000193467">
    <property type="component" value="Unassembled WGS sequence"/>
</dbReference>
<proteinExistence type="predicted"/>
<dbReference type="GO" id="GO:0016279">
    <property type="term" value="F:protein-lysine N-methyltransferase activity"/>
    <property type="evidence" value="ECO:0007669"/>
    <property type="project" value="TreeGrafter"/>
</dbReference>
<feature type="domain" description="SET" evidence="1">
    <location>
        <begin position="10"/>
        <end position="264"/>
    </location>
</feature>